<comment type="caution">
    <text evidence="1">The sequence shown here is derived from an EMBL/GenBank/DDBJ whole genome shotgun (WGS) entry which is preliminary data.</text>
</comment>
<reference evidence="1 2" key="1">
    <citation type="journal article" date="2023" name="Elife">
        <title>Identification of key yeast species and microbe-microbe interactions impacting larval growth of Drosophila in the wild.</title>
        <authorList>
            <person name="Mure A."/>
            <person name="Sugiura Y."/>
            <person name="Maeda R."/>
            <person name="Honda K."/>
            <person name="Sakurai N."/>
            <person name="Takahashi Y."/>
            <person name="Watada M."/>
            <person name="Katoh T."/>
            <person name="Gotoh A."/>
            <person name="Gotoh Y."/>
            <person name="Taniguchi I."/>
            <person name="Nakamura K."/>
            <person name="Hayashi T."/>
            <person name="Katayama T."/>
            <person name="Uemura T."/>
            <person name="Hattori Y."/>
        </authorList>
    </citation>
    <scope>NUCLEOTIDE SEQUENCE [LARGE SCALE GENOMIC DNA]</scope>
    <source>
        <strain evidence="1 2">SC-9</strain>
    </source>
</reference>
<organism evidence="1 2">
    <name type="scientific">Saccharomycopsis crataegensis</name>
    <dbReference type="NCBI Taxonomy" id="43959"/>
    <lineage>
        <taxon>Eukaryota</taxon>
        <taxon>Fungi</taxon>
        <taxon>Dikarya</taxon>
        <taxon>Ascomycota</taxon>
        <taxon>Saccharomycotina</taxon>
        <taxon>Saccharomycetes</taxon>
        <taxon>Saccharomycopsidaceae</taxon>
        <taxon>Saccharomycopsis</taxon>
    </lineage>
</organism>
<accession>A0AAV5QE04</accession>
<dbReference type="EMBL" id="BTFZ01000001">
    <property type="protein sequence ID" value="GMM32867.1"/>
    <property type="molecule type" value="Genomic_DNA"/>
</dbReference>
<proteinExistence type="predicted"/>
<gene>
    <name evidence="1" type="ORF">DASC09_001920</name>
</gene>
<evidence type="ECO:0000313" key="2">
    <source>
        <dbReference type="Proteomes" id="UP001360560"/>
    </source>
</evidence>
<dbReference type="GeneID" id="90070846"/>
<protein>
    <submittedName>
        <fullName evidence="1">Uncharacterized protein</fullName>
    </submittedName>
</protein>
<keyword evidence="2" id="KW-1185">Reference proteome</keyword>
<dbReference type="AlphaFoldDB" id="A0AAV5QE04"/>
<name>A0AAV5QE04_9ASCO</name>
<dbReference type="Proteomes" id="UP001360560">
    <property type="component" value="Unassembled WGS sequence"/>
</dbReference>
<evidence type="ECO:0000313" key="1">
    <source>
        <dbReference type="EMBL" id="GMM32867.1"/>
    </source>
</evidence>
<dbReference type="RefSeq" id="XP_064849867.1">
    <property type="nucleotide sequence ID" value="XM_064993795.1"/>
</dbReference>
<sequence>MSSNSNDNFQSTSQNDEQKKLKSWLQFHDNIDIQTKEILGKSTRSRLIRARSLQQKYSEESNLDTLPTGKHKKVAMSSSFCPKTTCDGSKLEVNDFRYDPLKFHYYNQVTQKFKNQDTTLHSGEDCNEIDLFEVRPSIGKFN</sequence>